<name>A0AB34IXG1_PRYPA</name>
<comment type="function">
    <text evidence="1">Neddylation of cullins play an essential role in the regulation of SCF-type complexes activity.</text>
</comment>
<sequence length="221" mass="25239">MASRLLGGRLSSGKRAPCNEAPTSTWFENLFDAYKDADEQIICPEGVERLCQALNLDPSDVLVLVFAWKLGAKRMGYFLHEEWLAGCKSFSSAHSTSELCNLLKAIHDSTLRDPSALRSIHSFTHKFCREDERVRNVEISSAIIMLQLLHGKTFPAHVKNLVAFMESNAPLQKRGVSHDEWMMILQFCREVEPDCSNYQDDGAWPVLLDDYVEWYQKQQKL</sequence>
<accession>A0AB34IXG1</accession>
<protein>
    <recommendedName>
        <fullName evidence="1">Defective in cullin neddylation protein</fullName>
    </recommendedName>
</protein>
<dbReference type="Pfam" id="PF03556">
    <property type="entry name" value="Cullin_binding"/>
    <property type="match status" value="1"/>
</dbReference>
<dbReference type="Gene3D" id="1.10.238.200">
    <property type="entry name" value="Cullin, PONY binding domain"/>
    <property type="match status" value="1"/>
</dbReference>
<organism evidence="3 4">
    <name type="scientific">Prymnesium parvum</name>
    <name type="common">Toxic golden alga</name>
    <dbReference type="NCBI Taxonomy" id="97485"/>
    <lineage>
        <taxon>Eukaryota</taxon>
        <taxon>Haptista</taxon>
        <taxon>Haptophyta</taxon>
        <taxon>Prymnesiophyceae</taxon>
        <taxon>Prymnesiales</taxon>
        <taxon>Prymnesiaceae</taxon>
        <taxon>Prymnesium</taxon>
    </lineage>
</organism>
<dbReference type="GO" id="GO:0097602">
    <property type="term" value="F:cullin family protein binding"/>
    <property type="evidence" value="ECO:0007669"/>
    <property type="project" value="TreeGrafter"/>
</dbReference>
<dbReference type="Proteomes" id="UP001515480">
    <property type="component" value="Unassembled WGS sequence"/>
</dbReference>
<comment type="caution">
    <text evidence="3">The sequence shown here is derived from an EMBL/GenBank/DDBJ whole genome shotgun (WGS) entry which is preliminary data.</text>
</comment>
<reference evidence="3 4" key="1">
    <citation type="journal article" date="2024" name="Science">
        <title>Giant polyketide synthase enzymes in the biosynthesis of giant marine polyether toxins.</title>
        <authorList>
            <person name="Fallon T.R."/>
            <person name="Shende V.V."/>
            <person name="Wierzbicki I.H."/>
            <person name="Pendleton A.L."/>
            <person name="Watervoot N.F."/>
            <person name="Auber R.P."/>
            <person name="Gonzalez D.J."/>
            <person name="Wisecaver J.H."/>
            <person name="Moore B.S."/>
        </authorList>
    </citation>
    <scope>NUCLEOTIDE SEQUENCE [LARGE SCALE GENOMIC DNA]</scope>
    <source>
        <strain evidence="3 4">12B1</strain>
    </source>
</reference>
<dbReference type="EMBL" id="JBGBPQ010000016">
    <property type="protein sequence ID" value="KAL1508630.1"/>
    <property type="molecule type" value="Genomic_DNA"/>
</dbReference>
<dbReference type="GO" id="GO:0045116">
    <property type="term" value="P:protein neddylation"/>
    <property type="evidence" value="ECO:0007669"/>
    <property type="project" value="TreeGrafter"/>
</dbReference>
<proteinExistence type="predicted"/>
<dbReference type="GO" id="GO:0000151">
    <property type="term" value="C:ubiquitin ligase complex"/>
    <property type="evidence" value="ECO:0007669"/>
    <property type="project" value="TreeGrafter"/>
</dbReference>
<evidence type="ECO:0000256" key="1">
    <source>
        <dbReference type="RuleBase" id="RU410713"/>
    </source>
</evidence>
<dbReference type="PANTHER" id="PTHR12281">
    <property type="entry name" value="RP42 RELATED"/>
    <property type="match status" value="1"/>
</dbReference>
<dbReference type="PANTHER" id="PTHR12281:SF12">
    <property type="entry name" value="DEFECTIVE IN CULLIN NEDDYLATION PROTEIN"/>
    <property type="match status" value="1"/>
</dbReference>
<dbReference type="AlphaFoldDB" id="A0AB34IXG1"/>
<evidence type="ECO:0000259" key="2">
    <source>
        <dbReference type="PROSITE" id="PS51229"/>
    </source>
</evidence>
<evidence type="ECO:0000313" key="3">
    <source>
        <dbReference type="EMBL" id="KAL1508630.1"/>
    </source>
</evidence>
<keyword evidence="4" id="KW-1185">Reference proteome</keyword>
<dbReference type="GO" id="GO:0032182">
    <property type="term" value="F:ubiquitin-like protein binding"/>
    <property type="evidence" value="ECO:0007669"/>
    <property type="project" value="TreeGrafter"/>
</dbReference>
<evidence type="ECO:0000313" key="4">
    <source>
        <dbReference type="Proteomes" id="UP001515480"/>
    </source>
</evidence>
<dbReference type="InterPro" id="IPR005176">
    <property type="entry name" value="PONY_dom"/>
</dbReference>
<feature type="domain" description="DCUN1" evidence="2">
    <location>
        <begin position="22"/>
        <end position="216"/>
    </location>
</feature>
<dbReference type="Gene3D" id="1.10.238.10">
    <property type="entry name" value="EF-hand"/>
    <property type="match status" value="1"/>
</dbReference>
<dbReference type="GO" id="GO:0031624">
    <property type="term" value="F:ubiquitin conjugating enzyme binding"/>
    <property type="evidence" value="ECO:0007669"/>
    <property type="project" value="TreeGrafter"/>
</dbReference>
<dbReference type="PROSITE" id="PS51229">
    <property type="entry name" value="DCUN1"/>
    <property type="match status" value="1"/>
</dbReference>
<dbReference type="InterPro" id="IPR042460">
    <property type="entry name" value="DCN1-like_PONY"/>
</dbReference>
<dbReference type="InterPro" id="IPR014764">
    <property type="entry name" value="DCN-prot"/>
</dbReference>
<gene>
    <name evidence="3" type="ORF">AB1Y20_004726</name>
</gene>